<dbReference type="InterPro" id="IPR011583">
    <property type="entry name" value="Chitinase_II/V-like_cat"/>
</dbReference>
<evidence type="ECO:0000256" key="8">
    <source>
        <dbReference type="ARBA" id="ARBA00023277"/>
    </source>
</evidence>
<evidence type="ECO:0000256" key="2">
    <source>
        <dbReference type="ARBA" id="ARBA00008682"/>
    </source>
</evidence>
<evidence type="ECO:0000256" key="10">
    <source>
        <dbReference type="ARBA" id="ARBA00023326"/>
    </source>
</evidence>
<dbReference type="PROSITE" id="PS01095">
    <property type="entry name" value="GH18_1"/>
    <property type="match status" value="1"/>
</dbReference>
<dbReference type="Gene3D" id="3.30.60.10">
    <property type="entry name" value="Endochitinase-like"/>
    <property type="match status" value="2"/>
</dbReference>
<reference evidence="17" key="1">
    <citation type="journal article" date="2017" name="Genome Biol.">
        <title>Comparative genomics reveals high biological diversity and specific adaptations in the industrially and medically important fungal genus Aspergillus.</title>
        <authorList>
            <person name="de Vries R.P."/>
            <person name="Riley R."/>
            <person name="Wiebenga A."/>
            <person name="Aguilar-Osorio G."/>
            <person name="Amillis S."/>
            <person name="Uchima C.A."/>
            <person name="Anderluh G."/>
            <person name="Asadollahi M."/>
            <person name="Askin M."/>
            <person name="Barry K."/>
            <person name="Battaglia E."/>
            <person name="Bayram O."/>
            <person name="Benocci T."/>
            <person name="Braus-Stromeyer S.A."/>
            <person name="Caldana C."/>
            <person name="Canovas D."/>
            <person name="Cerqueira G.C."/>
            <person name="Chen F."/>
            <person name="Chen W."/>
            <person name="Choi C."/>
            <person name="Clum A."/>
            <person name="Dos Santos R.A."/>
            <person name="Damasio A.R."/>
            <person name="Diallinas G."/>
            <person name="Emri T."/>
            <person name="Fekete E."/>
            <person name="Flipphi M."/>
            <person name="Freyberg S."/>
            <person name="Gallo A."/>
            <person name="Gournas C."/>
            <person name="Habgood R."/>
            <person name="Hainaut M."/>
            <person name="Harispe M.L."/>
            <person name="Henrissat B."/>
            <person name="Hilden K.S."/>
            <person name="Hope R."/>
            <person name="Hossain A."/>
            <person name="Karabika E."/>
            <person name="Karaffa L."/>
            <person name="Karanyi Z."/>
            <person name="Krasevec N."/>
            <person name="Kuo A."/>
            <person name="Kusch H."/>
            <person name="LaButti K."/>
            <person name="Lagendijk E.L."/>
            <person name="Lapidus A."/>
            <person name="Levasseur A."/>
            <person name="Lindquist E."/>
            <person name="Lipzen A."/>
            <person name="Logrieco A.F."/>
            <person name="MacCabe A."/>
            <person name="Maekelae M.R."/>
            <person name="Malavazi I."/>
            <person name="Melin P."/>
            <person name="Meyer V."/>
            <person name="Mielnichuk N."/>
            <person name="Miskei M."/>
            <person name="Molnar A.P."/>
            <person name="Mule G."/>
            <person name="Ngan C.Y."/>
            <person name="Orejas M."/>
            <person name="Orosz E."/>
            <person name="Ouedraogo J.P."/>
            <person name="Overkamp K.M."/>
            <person name="Park H.-S."/>
            <person name="Perrone G."/>
            <person name="Piumi F."/>
            <person name="Punt P.J."/>
            <person name="Ram A.F."/>
            <person name="Ramon A."/>
            <person name="Rauscher S."/>
            <person name="Record E."/>
            <person name="Riano-Pachon D.M."/>
            <person name="Robert V."/>
            <person name="Roehrig J."/>
            <person name="Ruller R."/>
            <person name="Salamov A."/>
            <person name="Salih N.S."/>
            <person name="Samson R.A."/>
            <person name="Sandor E."/>
            <person name="Sanguinetti M."/>
            <person name="Schuetze T."/>
            <person name="Sepcic K."/>
            <person name="Shelest E."/>
            <person name="Sherlock G."/>
            <person name="Sophianopoulou V."/>
            <person name="Squina F.M."/>
            <person name="Sun H."/>
            <person name="Susca A."/>
            <person name="Todd R.B."/>
            <person name="Tsang A."/>
            <person name="Unkles S.E."/>
            <person name="van de Wiele N."/>
            <person name="van Rossen-Uffink D."/>
            <person name="Oliveira J.V."/>
            <person name="Vesth T.C."/>
            <person name="Visser J."/>
            <person name="Yu J.-H."/>
            <person name="Zhou M."/>
            <person name="Andersen M.R."/>
            <person name="Archer D.B."/>
            <person name="Baker S.E."/>
            <person name="Benoit I."/>
            <person name="Brakhage A.A."/>
            <person name="Braus G.H."/>
            <person name="Fischer R."/>
            <person name="Frisvad J.C."/>
            <person name="Goldman G.H."/>
            <person name="Houbraken J."/>
            <person name="Oakley B."/>
            <person name="Pocsi I."/>
            <person name="Scazzocchio C."/>
            <person name="Seiboth B."/>
            <person name="vanKuyk P.A."/>
            <person name="Wortman J."/>
            <person name="Dyer P.S."/>
            <person name="Grigoriev I.V."/>
        </authorList>
    </citation>
    <scope>NUCLEOTIDE SEQUENCE [LARGE SCALE GENOMIC DNA]</scope>
    <source>
        <strain evidence="17">CBS 134.48</strain>
    </source>
</reference>
<dbReference type="Gene3D" id="3.10.50.10">
    <property type="match status" value="1"/>
</dbReference>
<dbReference type="PANTHER" id="PTHR11177">
    <property type="entry name" value="CHITINASE"/>
    <property type="match status" value="1"/>
</dbReference>
<name>A0A1L9N5S6_ASPTC</name>
<evidence type="ECO:0000313" key="17">
    <source>
        <dbReference type="Proteomes" id="UP000184304"/>
    </source>
</evidence>
<evidence type="ECO:0000256" key="3">
    <source>
        <dbReference type="ARBA" id="ARBA00012729"/>
    </source>
</evidence>
<dbReference type="EC" id="3.2.1.14" evidence="3"/>
<evidence type="ECO:0000256" key="7">
    <source>
        <dbReference type="ARBA" id="ARBA00023026"/>
    </source>
</evidence>
<dbReference type="InterPro" id="IPR001579">
    <property type="entry name" value="Glyco_hydro_18_chit_AS"/>
</dbReference>
<evidence type="ECO:0000256" key="13">
    <source>
        <dbReference type="SAM" id="SignalP"/>
    </source>
</evidence>
<feature type="chain" id="PRO_5012769899" description="chitinase" evidence="13">
    <location>
        <begin position="29"/>
        <end position="1310"/>
    </location>
</feature>
<dbReference type="STRING" id="767770.A0A1L9N5S6"/>
<evidence type="ECO:0000256" key="12">
    <source>
        <dbReference type="RuleBase" id="RU000489"/>
    </source>
</evidence>
<dbReference type="PROSITE" id="PS00026">
    <property type="entry name" value="CHIT_BIND_I_1"/>
    <property type="match status" value="1"/>
</dbReference>
<feature type="disulfide bond" evidence="11">
    <location>
        <begin position="121"/>
        <end position="133"/>
    </location>
</feature>
<evidence type="ECO:0000256" key="1">
    <source>
        <dbReference type="ARBA" id="ARBA00000822"/>
    </source>
</evidence>
<feature type="domain" description="Chitin-binding type-1" evidence="14">
    <location>
        <begin position="104"/>
        <end position="152"/>
    </location>
</feature>
<organism evidence="16 17">
    <name type="scientific">Aspergillus tubingensis (strain CBS 134.48)</name>
    <dbReference type="NCBI Taxonomy" id="767770"/>
    <lineage>
        <taxon>Eukaryota</taxon>
        <taxon>Fungi</taxon>
        <taxon>Dikarya</taxon>
        <taxon>Ascomycota</taxon>
        <taxon>Pezizomycotina</taxon>
        <taxon>Eurotiomycetes</taxon>
        <taxon>Eurotiomycetidae</taxon>
        <taxon>Eurotiales</taxon>
        <taxon>Aspergillaceae</taxon>
        <taxon>Aspergillus</taxon>
        <taxon>Aspergillus subgen. Circumdati</taxon>
    </lineage>
</organism>
<dbReference type="EMBL" id="KV878203">
    <property type="protein sequence ID" value="OJI84626.1"/>
    <property type="molecule type" value="Genomic_DNA"/>
</dbReference>
<evidence type="ECO:0000256" key="4">
    <source>
        <dbReference type="ARBA" id="ARBA00022669"/>
    </source>
</evidence>
<dbReference type="SMART" id="SM00270">
    <property type="entry name" value="ChtBD1"/>
    <property type="match status" value="3"/>
</dbReference>
<keyword evidence="10" id="KW-0624">Polysaccharide degradation</keyword>
<dbReference type="OMA" id="GINEIRM"/>
<dbReference type="GO" id="GO:0006032">
    <property type="term" value="P:chitin catabolic process"/>
    <property type="evidence" value="ECO:0007669"/>
    <property type="project" value="UniProtKB-KW"/>
</dbReference>
<keyword evidence="6" id="KW-0146">Chitin degradation</keyword>
<keyword evidence="11" id="KW-1015">Disulfide bond</keyword>
<proteinExistence type="inferred from homology"/>
<evidence type="ECO:0000256" key="11">
    <source>
        <dbReference type="PROSITE-ProRule" id="PRU00261"/>
    </source>
</evidence>
<dbReference type="OrthoDB" id="73875at2759"/>
<evidence type="ECO:0000259" key="14">
    <source>
        <dbReference type="PROSITE" id="PS50941"/>
    </source>
</evidence>
<dbReference type="PROSITE" id="PS50941">
    <property type="entry name" value="CHIT_BIND_I_2"/>
    <property type="match status" value="2"/>
</dbReference>
<dbReference type="InterPro" id="IPR001002">
    <property type="entry name" value="Chitin-bd_1"/>
</dbReference>
<keyword evidence="4 11" id="KW-0147">Chitin-binding</keyword>
<feature type="disulfide bond" evidence="11">
    <location>
        <begin position="126"/>
        <end position="140"/>
    </location>
</feature>
<dbReference type="GO" id="GO:0008061">
    <property type="term" value="F:chitin binding"/>
    <property type="evidence" value="ECO:0007669"/>
    <property type="project" value="UniProtKB-UniRule"/>
</dbReference>
<dbReference type="Pfam" id="PF00187">
    <property type="entry name" value="Chitin_bind_1"/>
    <property type="match status" value="1"/>
</dbReference>
<keyword evidence="5 12" id="KW-0378">Hydrolase</keyword>
<keyword evidence="17" id="KW-1185">Reference proteome</keyword>
<evidence type="ECO:0000256" key="9">
    <source>
        <dbReference type="ARBA" id="ARBA00023295"/>
    </source>
</evidence>
<keyword evidence="7" id="KW-0843">Virulence</keyword>
<keyword evidence="13" id="KW-0732">Signal</keyword>
<dbReference type="GO" id="GO:0000272">
    <property type="term" value="P:polysaccharide catabolic process"/>
    <property type="evidence" value="ECO:0007669"/>
    <property type="project" value="UniProtKB-KW"/>
</dbReference>
<evidence type="ECO:0000259" key="15">
    <source>
        <dbReference type="PROSITE" id="PS51910"/>
    </source>
</evidence>
<feature type="domain" description="Chitin-binding type-1" evidence="14">
    <location>
        <begin position="20"/>
        <end position="77"/>
    </location>
</feature>
<dbReference type="InterPro" id="IPR029070">
    <property type="entry name" value="Chitinase_insertion_sf"/>
</dbReference>
<dbReference type="InterPro" id="IPR050314">
    <property type="entry name" value="Glycosyl_Hydrlase_18"/>
</dbReference>
<dbReference type="Gene3D" id="3.20.20.80">
    <property type="entry name" value="Glycosidases"/>
    <property type="match status" value="1"/>
</dbReference>
<dbReference type="Proteomes" id="UP000184304">
    <property type="component" value="Unassembled WGS sequence"/>
</dbReference>
<dbReference type="Pfam" id="PF00704">
    <property type="entry name" value="Glyco_hydro_18"/>
    <property type="match status" value="1"/>
</dbReference>
<dbReference type="InterPro" id="IPR017853">
    <property type="entry name" value="GH"/>
</dbReference>
<protein>
    <recommendedName>
        <fullName evidence="3">chitinase</fullName>
        <ecNumber evidence="3">3.2.1.14</ecNumber>
    </recommendedName>
</protein>
<keyword evidence="8" id="KW-0119">Carbohydrate metabolism</keyword>
<dbReference type="PANTHER" id="PTHR11177:SF402">
    <property type="entry name" value="CHITINASE"/>
    <property type="match status" value="1"/>
</dbReference>
<comment type="caution">
    <text evidence="11">Lacks conserved residue(s) required for the propagation of feature annotation.</text>
</comment>
<dbReference type="CDD" id="cd00035">
    <property type="entry name" value="ChtBD1"/>
    <property type="match status" value="1"/>
</dbReference>
<dbReference type="PROSITE" id="PS51910">
    <property type="entry name" value="GH18_2"/>
    <property type="match status" value="1"/>
</dbReference>
<feature type="domain" description="GH18" evidence="15">
    <location>
        <begin position="158"/>
        <end position="521"/>
    </location>
</feature>
<keyword evidence="9 12" id="KW-0326">Glycosidase</keyword>
<gene>
    <name evidence="16" type="ORF">ASPTUDRAFT_672650</name>
</gene>
<dbReference type="GO" id="GO:0008843">
    <property type="term" value="F:endochitinase activity"/>
    <property type="evidence" value="ECO:0007669"/>
    <property type="project" value="UniProtKB-EC"/>
</dbReference>
<dbReference type="SUPFAM" id="SSF57016">
    <property type="entry name" value="Plant lectins/antimicrobial peptides"/>
    <property type="match status" value="1"/>
</dbReference>
<feature type="disulfide bond" evidence="11">
    <location>
        <begin position="41"/>
        <end position="55"/>
    </location>
</feature>
<evidence type="ECO:0000256" key="5">
    <source>
        <dbReference type="ARBA" id="ARBA00022801"/>
    </source>
</evidence>
<dbReference type="VEuPathDB" id="FungiDB:ASPTUDRAFT_672650"/>
<dbReference type="SUPFAM" id="SSF51445">
    <property type="entry name" value="(Trans)glycosidases"/>
    <property type="match status" value="1"/>
</dbReference>
<dbReference type="InterPro" id="IPR036861">
    <property type="entry name" value="Endochitinase-like_sf"/>
</dbReference>
<dbReference type="InterPro" id="IPR018371">
    <property type="entry name" value="Chitin-binding_1_CS"/>
</dbReference>
<accession>A0A1L9N5S6</accession>
<evidence type="ECO:0000313" key="16">
    <source>
        <dbReference type="EMBL" id="OJI84626.1"/>
    </source>
</evidence>
<feature type="signal peptide" evidence="13">
    <location>
        <begin position="1"/>
        <end position="28"/>
    </location>
</feature>
<evidence type="ECO:0000256" key="6">
    <source>
        <dbReference type="ARBA" id="ARBA00023024"/>
    </source>
</evidence>
<sequence>MGTMGFLSHPQLVYLLFFLCFLIAQTAGQNCSIENPCATGCCSKHGYCGTGDEFCGADCVDTCDYKLGCDANNPCAQGCCNKFGFCGLGPDFCGDDCVASCERKAECDPGFGLDWSEKSSCPLNVCCSKFGFCGTTSEFCGKKTVKQPSCNNSTHTLERVVGYYETWSTRRRCKQFWPEQIPLGIYTHINVAFAVIDPDTFEVRPSLTADTELFKRVARLKQEDPDLKVYIAIGGWSYNDPGPTATTFSDLAASTSNQNKFFNSLTKFMSTYDLDGVDIDWEYPAADDRSGRPEDFDNFPKFLKNLKAALKRTGGRDGLSITLPASFWYLQHFDIGNMKKSVDFFNIMTYDLHGTWDKGNKWTGEFLDAHTNLTEIKASLDLLWRNNIPPDQVVLGIAFYGRAYTIADPSCTKPGCLFASGAEAGDCSHEVGILMNSEIDEIIAGKRPRITYDKDAAVKMITWDDNQWVSYDDIDTFKLKADFARGKCLGGLMVWAVSHDHTNGTYSLALGEAAQRKFKALPDTIKTDDTIKIKHDQCKWTNCGDLCPDGWVLLRRHDDDRHHDGEWMLDDGGCIFKNQDHRLCCPPDQDAPTCGWYTFNNGDCEGKCPDGSFELGGTNRGCSTAFGNYQAACCTSGQKSTALYEKCEWGASFECDSWKCPAEKTDVLLKSCNGNGGSACGGDWRTHLNEERKYCCDSSDENMTFDDCEWLDDYSETGYQVIPADGGSGSGGSGYCFSSCPKDKVRVAMEHYNTCNKKTGSRAKCCSPNYTTTQKKVDPMVELWTADLKNWLENPTCSTGYGYGYDDTFGVGYNKRGFTDMLPIEYAPRYAGTSGTSLEKRQDQQSFFTSNSILIVATDVIYTYRMTSRTNKAVKEIKVWNDVIAARFTYLATSTLIPFLRDVTGELFSVVAEDLAGRIICNLEYWNQMIKDCTAPSTLDEVCTISDLDGFDDEYSIDPDTYGTNGASTKRAFNSLDKRDGAPRDFTVDCGTDPITGQQRIMIITSVAYPNGGNGVNLANANGLTVRFAVANQHVCTDTSIDPNAPNNLWTWVTEHIFELQLIPRSIEFMVTGTLPAVQGLPDFSTGSKRMPWDIAQLLNQDYSTWASGHTTATGTPIIRIFDSLGSKINPARLVNTETHLNSMKGRLFAGKQPLGDDTWRNLNVADERAGRAGINEIRMVIAVFEYLNQQLVNRHLVDTYGAANYELRVFQKAVNSVFGQRDFSAPNLFRTFMTNFMRRMAQWASNWLNSRIDELFVTWQAVQNAATPGSHAYQVATTFIGDLEQLKELVRLRVIFDDSIFVFMHTSGS</sequence>
<dbReference type="SUPFAM" id="SSF54556">
    <property type="entry name" value="Chitinase insertion domain"/>
    <property type="match status" value="1"/>
</dbReference>
<dbReference type="SMART" id="SM00636">
    <property type="entry name" value="Glyco_18"/>
    <property type="match status" value="1"/>
</dbReference>
<comment type="catalytic activity">
    <reaction evidence="1">
        <text>Random endo-hydrolysis of N-acetyl-beta-D-glucosaminide (1-&gt;4)-beta-linkages in chitin and chitodextrins.</text>
        <dbReference type="EC" id="3.2.1.14"/>
    </reaction>
</comment>
<comment type="similarity">
    <text evidence="2">Belongs to the glycosyl hydrolase 18 family. Chitinase class V subfamily.</text>
</comment>
<dbReference type="InterPro" id="IPR001223">
    <property type="entry name" value="Glyco_hydro18_cat"/>
</dbReference>